<evidence type="ECO:0000313" key="2">
    <source>
        <dbReference type="EMBL" id="ADU24247.1"/>
    </source>
</evidence>
<protein>
    <submittedName>
        <fullName evidence="2">Uncharacterized protein</fullName>
    </submittedName>
</protein>
<reference evidence="3" key="1">
    <citation type="journal article" date="2011" name="J. Bacteriol.">
        <title>Complete genome of the cellulolytic ruminal bacterium Ruminococcus albus 7.</title>
        <authorList>
            <person name="Suen G."/>
            <person name="Stevenson D.M."/>
            <person name="Bruce D.C."/>
            <person name="Chertkov O."/>
            <person name="Copeland A."/>
            <person name="Cheng J.F."/>
            <person name="Detter C."/>
            <person name="Detter J.C."/>
            <person name="Goodwin L.A."/>
            <person name="Han C.S."/>
            <person name="Hauser L.J."/>
            <person name="Ivanova N.N."/>
            <person name="Kyrpides N.C."/>
            <person name="Land M.L."/>
            <person name="Lapidus A."/>
            <person name="Lucas S."/>
            <person name="Ovchinnikova G."/>
            <person name="Pitluck S."/>
            <person name="Tapia R."/>
            <person name="Woyke T."/>
            <person name="Boyum J."/>
            <person name="Mead D."/>
            <person name="Weimer P.J."/>
        </authorList>
    </citation>
    <scope>NUCLEOTIDE SEQUENCE [LARGE SCALE GENOMIC DNA]</scope>
    <source>
        <strain evidence="3">ATCC 27210 / DSM 20455 / JCM 14654 / NCDO 2250 / 7</strain>
        <plasmid evidence="3">pRUMAL02</plasmid>
    </source>
</reference>
<evidence type="ECO:0000313" key="3">
    <source>
        <dbReference type="Proteomes" id="UP000006919"/>
    </source>
</evidence>
<sequence length="77" mass="8894">MKTLLYGQAEYYYAISCQMTRRLEQQGIITADQRRRIDELDRKSIYEMYPSVDDLETETSGSENADDDNNADNDTAS</sequence>
<dbReference type="Proteomes" id="UP000006919">
    <property type="component" value="Plasmid pRUMAL02"/>
</dbReference>
<evidence type="ECO:0000256" key="1">
    <source>
        <dbReference type="SAM" id="MobiDB-lite"/>
    </source>
</evidence>
<dbReference type="EMBL" id="CP002405">
    <property type="protein sequence ID" value="ADU24247.1"/>
    <property type="molecule type" value="Genomic_DNA"/>
</dbReference>
<proteinExistence type="predicted"/>
<accession>E6UKQ1</accession>
<gene>
    <name evidence="2" type="ordered locus">Rumal_3817</name>
</gene>
<organism evidence="2 3">
    <name type="scientific">Ruminococcus albus (strain ATCC 27210 / DSM 20455 / JCM 14654 / NCDO 2250 / 7)</name>
    <dbReference type="NCBI Taxonomy" id="697329"/>
    <lineage>
        <taxon>Bacteria</taxon>
        <taxon>Bacillati</taxon>
        <taxon>Bacillota</taxon>
        <taxon>Clostridia</taxon>
        <taxon>Eubacteriales</taxon>
        <taxon>Oscillospiraceae</taxon>
        <taxon>Ruminococcus</taxon>
    </lineage>
</organism>
<geneLocation type="plasmid" evidence="2 3">
    <name>pRUMAL02</name>
</geneLocation>
<keyword evidence="2" id="KW-0614">Plasmid</keyword>
<dbReference type="RefSeq" id="WP_013483788.1">
    <property type="nucleotide sequence ID" value="NC_014825.1"/>
</dbReference>
<feature type="region of interest" description="Disordered" evidence="1">
    <location>
        <begin position="48"/>
        <end position="77"/>
    </location>
</feature>
<dbReference type="KEGG" id="ral:Rumal_3817"/>
<name>E6UKQ1_RUMA7</name>
<dbReference type="HOGENOM" id="CLU_2635870_0_0_9"/>
<dbReference type="AlphaFoldDB" id="E6UKQ1"/>